<dbReference type="Proteomes" id="UP000836841">
    <property type="component" value="Chromosome 1"/>
</dbReference>
<reference evidence="1 2" key="1">
    <citation type="submission" date="2022-03" db="EMBL/GenBank/DDBJ databases">
        <authorList>
            <person name="Nunn A."/>
            <person name="Chopra R."/>
            <person name="Nunn A."/>
            <person name="Contreras Garrido A."/>
        </authorList>
    </citation>
    <scope>NUCLEOTIDE SEQUENCE [LARGE SCALE GENOMIC DNA]</scope>
</reference>
<keyword evidence="2" id="KW-1185">Reference proteome</keyword>
<protein>
    <recommendedName>
        <fullName evidence="3">RNase H type-1 domain-containing protein</fullName>
    </recommendedName>
</protein>
<evidence type="ECO:0000313" key="1">
    <source>
        <dbReference type="EMBL" id="CAH2035984.1"/>
    </source>
</evidence>
<dbReference type="AlphaFoldDB" id="A0AAU9RBN9"/>
<proteinExistence type="predicted"/>
<gene>
    <name evidence="1" type="ORF">TAV2_LOCUS1339</name>
</gene>
<dbReference type="EMBL" id="OU466857">
    <property type="protein sequence ID" value="CAH2035984.1"/>
    <property type="molecule type" value="Genomic_DNA"/>
</dbReference>
<feature type="non-terminal residue" evidence="1">
    <location>
        <position position="1"/>
    </location>
</feature>
<evidence type="ECO:0008006" key="3">
    <source>
        <dbReference type="Google" id="ProtNLM"/>
    </source>
</evidence>
<accession>A0AAU9RBN9</accession>
<feature type="non-terminal residue" evidence="1">
    <location>
        <position position="115"/>
    </location>
</feature>
<evidence type="ECO:0000313" key="2">
    <source>
        <dbReference type="Proteomes" id="UP000836841"/>
    </source>
</evidence>
<sequence length="115" mass="13083">NVFLYPWICWAIWSVRNKKIFNNQDVTPADTIEKAIREAREWQMAQDCKEQQTHQQNPKQTIICSDAAWKEDAEIAGLRWTITNRDLGVLENKSSSCPQTGLPLLAEAKALLAGL</sequence>
<organism evidence="1 2">
    <name type="scientific">Thlaspi arvense</name>
    <name type="common">Field penny-cress</name>
    <dbReference type="NCBI Taxonomy" id="13288"/>
    <lineage>
        <taxon>Eukaryota</taxon>
        <taxon>Viridiplantae</taxon>
        <taxon>Streptophyta</taxon>
        <taxon>Embryophyta</taxon>
        <taxon>Tracheophyta</taxon>
        <taxon>Spermatophyta</taxon>
        <taxon>Magnoliopsida</taxon>
        <taxon>eudicotyledons</taxon>
        <taxon>Gunneridae</taxon>
        <taxon>Pentapetalae</taxon>
        <taxon>rosids</taxon>
        <taxon>malvids</taxon>
        <taxon>Brassicales</taxon>
        <taxon>Brassicaceae</taxon>
        <taxon>Thlaspideae</taxon>
        <taxon>Thlaspi</taxon>
    </lineage>
</organism>
<name>A0AAU9RBN9_THLAR</name>